<sequence length="119" mass="13940">MTYLDDSGELYRGSGQEKATWRIVLWQFEDRACHCPLAEYMGIFRLERVAKELFGDFKHQRKSNSRSKSVDAAITCREACQRRIIILGNDVDLWLHTRDQPTAYPVMTWFNTAEMSSSW</sequence>
<organism evidence="1 2">
    <name type="scientific">Pyrenophora tritici-repentis (strain Pt-1C-BFP)</name>
    <name type="common">Wheat tan spot fungus</name>
    <name type="synonym">Drechslera tritici-repentis</name>
    <dbReference type="NCBI Taxonomy" id="426418"/>
    <lineage>
        <taxon>Eukaryota</taxon>
        <taxon>Fungi</taxon>
        <taxon>Dikarya</taxon>
        <taxon>Ascomycota</taxon>
        <taxon>Pezizomycotina</taxon>
        <taxon>Dothideomycetes</taxon>
        <taxon>Pleosporomycetidae</taxon>
        <taxon>Pleosporales</taxon>
        <taxon>Pleosporineae</taxon>
        <taxon>Pleosporaceae</taxon>
        <taxon>Pyrenophora</taxon>
    </lineage>
</organism>
<proteinExistence type="predicted"/>
<reference evidence="2" key="1">
    <citation type="journal article" date="2013" name="G3 (Bethesda)">
        <title>Comparative genomics of a plant-pathogenic fungus, Pyrenophora tritici-repentis, reveals transduplication and the impact of repeat elements on pathogenicity and population divergence.</title>
        <authorList>
            <person name="Manning V.A."/>
            <person name="Pandelova I."/>
            <person name="Dhillon B."/>
            <person name="Wilhelm L.J."/>
            <person name="Goodwin S.B."/>
            <person name="Berlin A.M."/>
            <person name="Figueroa M."/>
            <person name="Freitag M."/>
            <person name="Hane J.K."/>
            <person name="Henrissat B."/>
            <person name="Holman W.H."/>
            <person name="Kodira C.D."/>
            <person name="Martin J."/>
            <person name="Oliver R.P."/>
            <person name="Robbertse B."/>
            <person name="Schackwitz W."/>
            <person name="Schwartz D.C."/>
            <person name="Spatafora J.W."/>
            <person name="Turgeon B.G."/>
            <person name="Yandava C."/>
            <person name="Young S."/>
            <person name="Zhou S."/>
            <person name="Zeng Q."/>
            <person name="Grigoriev I.V."/>
            <person name="Ma L.-J."/>
            <person name="Ciuffetti L.M."/>
        </authorList>
    </citation>
    <scope>NUCLEOTIDE SEQUENCE [LARGE SCALE GENOMIC DNA]</scope>
    <source>
        <strain evidence="2">Pt-1C-BFP</strain>
    </source>
</reference>
<name>B2VRN4_PYRTR</name>
<dbReference type="Proteomes" id="UP000001471">
    <property type="component" value="Unassembled WGS sequence"/>
</dbReference>
<dbReference type="InParanoid" id="B2VRN4"/>
<dbReference type="AlphaFoldDB" id="B2VRN4"/>
<evidence type="ECO:0000313" key="2">
    <source>
        <dbReference type="Proteomes" id="UP000001471"/>
    </source>
</evidence>
<protein>
    <submittedName>
        <fullName evidence="1">Uncharacterized protein</fullName>
    </submittedName>
</protein>
<dbReference type="EMBL" id="DS231615">
    <property type="protein sequence ID" value="EDU39584.1"/>
    <property type="molecule type" value="Genomic_DNA"/>
</dbReference>
<accession>B2VRN4</accession>
<dbReference type="HOGENOM" id="CLU_2062667_0_0_1"/>
<evidence type="ECO:0000313" key="1">
    <source>
        <dbReference type="EMBL" id="EDU39584.1"/>
    </source>
</evidence>
<gene>
    <name evidence="1" type="ORF">PTRG_00146</name>
</gene>